<feature type="domain" description="Cyclin C-terminal" evidence="1">
    <location>
        <begin position="2"/>
        <end position="63"/>
    </location>
</feature>
<dbReference type="InterPro" id="IPR004367">
    <property type="entry name" value="Cyclin_C-dom"/>
</dbReference>
<dbReference type="SUPFAM" id="SSF47954">
    <property type="entry name" value="Cyclin-like"/>
    <property type="match status" value="1"/>
</dbReference>
<dbReference type="EMBL" id="GETE01001279">
    <property type="protein sequence ID" value="JAT78710.1"/>
    <property type="molecule type" value="Transcribed_RNA"/>
</dbReference>
<sequence>NHTLNRYPWSDELVRYTGYEVSDFRECIHCLYSTFSNAATMEQQAAQEKFRHSKYHCVANMRPAPTLPF</sequence>
<accession>A0A1D2AHM7</accession>
<feature type="non-terminal residue" evidence="2">
    <location>
        <position position="1"/>
    </location>
</feature>
<dbReference type="AlphaFoldDB" id="A0A1D2AHM7"/>
<proteinExistence type="predicted"/>
<reference evidence="2" key="1">
    <citation type="submission" date="2016-07" db="EMBL/GenBank/DDBJ databases">
        <title>Salivary Glands transcriptome analysis on engorged females of Ornithodoros brasiliensis (Acari:Argasidae).</title>
        <authorList>
            <person name="Simons S.M."/>
            <person name="Carvalho E."/>
            <person name="Junqueira-de-Azevedo I."/>
            <person name="Ho P.L."/>
            <person name="Giovanni D."/>
            <person name="Mendonca R."/>
            <person name="Onofrio V."/>
            <person name="Landulfo G."/>
            <person name="Ramirez D."/>
            <person name="Barros-Battesti D."/>
        </authorList>
    </citation>
    <scope>NUCLEOTIDE SEQUENCE</scope>
    <source>
        <strain evidence="2">Female</strain>
        <tissue evidence="2">Salivary gland</tissue>
    </source>
</reference>
<dbReference type="Pfam" id="PF02984">
    <property type="entry name" value="Cyclin_C"/>
    <property type="match status" value="1"/>
</dbReference>
<dbReference type="Gene3D" id="1.10.472.10">
    <property type="entry name" value="Cyclin-like"/>
    <property type="match status" value="1"/>
</dbReference>
<evidence type="ECO:0000313" key="2">
    <source>
        <dbReference type="EMBL" id="JAT78710.1"/>
    </source>
</evidence>
<evidence type="ECO:0000259" key="1">
    <source>
        <dbReference type="Pfam" id="PF02984"/>
    </source>
</evidence>
<protein>
    <submittedName>
        <fullName evidence="2">Cyclin a</fullName>
    </submittedName>
</protein>
<dbReference type="InterPro" id="IPR036915">
    <property type="entry name" value="Cyclin-like_sf"/>
</dbReference>
<organism evidence="2">
    <name type="scientific">Ornithodoros brasiliensis</name>
    <name type="common">Mouro tick</name>
    <dbReference type="NCBI Taxonomy" id="888526"/>
    <lineage>
        <taxon>Eukaryota</taxon>
        <taxon>Metazoa</taxon>
        <taxon>Ecdysozoa</taxon>
        <taxon>Arthropoda</taxon>
        <taxon>Chelicerata</taxon>
        <taxon>Arachnida</taxon>
        <taxon>Acari</taxon>
        <taxon>Parasitiformes</taxon>
        <taxon>Ixodida</taxon>
        <taxon>Ixodoidea</taxon>
        <taxon>Argasidae</taxon>
        <taxon>Ornithodorinae</taxon>
        <taxon>Ornithodoros</taxon>
    </lineage>
</organism>
<name>A0A1D2AHM7_ORNBR</name>